<sequence length="62" mass="6540">MIGALIFVILIIFILAIGRGGLLIQAATAQVVRMPLETLFQLVGCLFGIEKAGFDEPDAGHG</sequence>
<reference evidence="1 2" key="1">
    <citation type="submission" date="2021-02" db="EMBL/GenBank/DDBJ databases">
        <title>Paracoccus methylovroum sp.nov., a new methanol and methylamine utilizing methylotrophic denitrifer.</title>
        <authorList>
            <person name="Timsy T."/>
            <person name="Behrendt U."/>
            <person name="Ulrich A."/>
            <person name="Spanner T."/>
            <person name="Foesel B.U."/>
            <person name="Horn M.A."/>
            <person name="Kolb S."/>
        </authorList>
    </citation>
    <scope>NUCLEOTIDE SEQUENCE [LARGE SCALE GENOMIC DNA]</scope>
    <source>
        <strain evidence="1 2">H4-D09</strain>
    </source>
</reference>
<accession>A0ABX7JKL5</accession>
<dbReference type="Proteomes" id="UP000663629">
    <property type="component" value="Chromosome 2"/>
</dbReference>
<evidence type="ECO:0000313" key="2">
    <source>
        <dbReference type="Proteomes" id="UP000663629"/>
    </source>
</evidence>
<keyword evidence="2" id="KW-1185">Reference proteome</keyword>
<dbReference type="EMBL" id="CP070371">
    <property type="protein sequence ID" value="QRZ14777.1"/>
    <property type="molecule type" value="Genomic_DNA"/>
</dbReference>
<dbReference type="RefSeq" id="WP_205295747.1">
    <property type="nucleotide sequence ID" value="NZ_CP070371.1"/>
</dbReference>
<protein>
    <submittedName>
        <fullName evidence="1">Uncharacterized protein</fullName>
    </submittedName>
</protein>
<name>A0ABX7JKL5_9RHOB</name>
<organism evidence="1 2">
    <name type="scientific">Paracoccus methylovorus</name>
    <dbReference type="NCBI Taxonomy" id="2812658"/>
    <lineage>
        <taxon>Bacteria</taxon>
        <taxon>Pseudomonadati</taxon>
        <taxon>Pseudomonadota</taxon>
        <taxon>Alphaproteobacteria</taxon>
        <taxon>Rhodobacterales</taxon>
        <taxon>Paracoccaceae</taxon>
        <taxon>Paracoccus</taxon>
    </lineage>
</organism>
<proteinExistence type="predicted"/>
<evidence type="ECO:0000313" key="1">
    <source>
        <dbReference type="EMBL" id="QRZ14777.1"/>
    </source>
</evidence>
<gene>
    <name evidence="1" type="ORF">JWJ88_17615</name>
</gene>